<evidence type="ECO:0000313" key="2">
    <source>
        <dbReference type="EMBL" id="CAH3112489.1"/>
    </source>
</evidence>
<feature type="compositionally biased region" description="Polar residues" evidence="1">
    <location>
        <begin position="134"/>
        <end position="146"/>
    </location>
</feature>
<name>A0AAU9WEX6_9CNID</name>
<evidence type="ECO:0000256" key="1">
    <source>
        <dbReference type="SAM" id="MobiDB-lite"/>
    </source>
</evidence>
<comment type="caution">
    <text evidence="2">The sequence shown here is derived from an EMBL/GenBank/DDBJ whole genome shotgun (WGS) entry which is preliminary data.</text>
</comment>
<feature type="region of interest" description="Disordered" evidence="1">
    <location>
        <begin position="134"/>
        <end position="161"/>
    </location>
</feature>
<dbReference type="Proteomes" id="UP001159428">
    <property type="component" value="Unassembled WGS sequence"/>
</dbReference>
<feature type="region of interest" description="Disordered" evidence="1">
    <location>
        <begin position="196"/>
        <end position="216"/>
    </location>
</feature>
<sequence length="340" mass="37578">MEGQSHSESREGIRSRNVTVLLATDVTKRNDQLFMPNTIEMAQIKKKKKGQYVSGIKFSDNMSEEEVKGRILSHFPNLKNQRFFFASAVENRTRLEFHGEPRVWDGQFMKKTLGGNSALYIFTEMTNSEWSETLSQRPTVHTQSRNFAGKKSGKRRNDGSASAVVCKRAKECSATGVSPIGNLNTPMLLHFVNVPQNGPQGHRTTTTTTTTSQKNISSQNVYLDRFSKATDSQRYATPVAYTCTRTSSTIVPGHQTQASGGILPSAQPPVSMSSSPHLHDLTVRKDTLIALQLGNSIPVTNPTELQKQIQTGLDQQYVLQNTNSLLPGTTQDARNSMASI</sequence>
<protein>
    <submittedName>
        <fullName evidence="2">Uncharacterized protein</fullName>
    </submittedName>
</protein>
<accession>A0AAU9WEX6</accession>
<keyword evidence="3" id="KW-1185">Reference proteome</keyword>
<organism evidence="2 3">
    <name type="scientific">Pocillopora meandrina</name>
    <dbReference type="NCBI Taxonomy" id="46732"/>
    <lineage>
        <taxon>Eukaryota</taxon>
        <taxon>Metazoa</taxon>
        <taxon>Cnidaria</taxon>
        <taxon>Anthozoa</taxon>
        <taxon>Hexacorallia</taxon>
        <taxon>Scleractinia</taxon>
        <taxon>Astrocoeniina</taxon>
        <taxon>Pocilloporidae</taxon>
        <taxon>Pocillopora</taxon>
    </lineage>
</organism>
<proteinExistence type="predicted"/>
<dbReference type="AlphaFoldDB" id="A0AAU9WEX6"/>
<gene>
    <name evidence="2" type="ORF">PMEA_00005191</name>
</gene>
<reference evidence="2 3" key="1">
    <citation type="submission" date="2022-05" db="EMBL/GenBank/DDBJ databases">
        <authorList>
            <consortium name="Genoscope - CEA"/>
            <person name="William W."/>
        </authorList>
    </citation>
    <scope>NUCLEOTIDE SEQUENCE [LARGE SCALE GENOMIC DNA]</scope>
</reference>
<dbReference type="EMBL" id="CALNXJ010000013">
    <property type="protein sequence ID" value="CAH3112489.1"/>
    <property type="molecule type" value="Genomic_DNA"/>
</dbReference>
<evidence type="ECO:0000313" key="3">
    <source>
        <dbReference type="Proteomes" id="UP001159428"/>
    </source>
</evidence>